<keyword evidence="1" id="KW-1133">Transmembrane helix</keyword>
<evidence type="ECO:0000313" key="2">
    <source>
        <dbReference type="EMBL" id="ACL75652.1"/>
    </source>
</evidence>
<name>B8I0S7_RUMCH</name>
<evidence type="ECO:0000256" key="1">
    <source>
        <dbReference type="SAM" id="Phobius"/>
    </source>
</evidence>
<reference evidence="2 3" key="1">
    <citation type="submission" date="2009-01" db="EMBL/GenBank/DDBJ databases">
        <title>Complete sequence of Clostridium cellulolyticum H10.</title>
        <authorList>
            <consortium name="US DOE Joint Genome Institute"/>
            <person name="Lucas S."/>
            <person name="Copeland A."/>
            <person name="Lapidus A."/>
            <person name="Glavina del Rio T."/>
            <person name="Dalin E."/>
            <person name="Tice H."/>
            <person name="Bruce D."/>
            <person name="Goodwin L."/>
            <person name="Pitluck S."/>
            <person name="Chertkov O."/>
            <person name="Saunders E."/>
            <person name="Brettin T."/>
            <person name="Detter J.C."/>
            <person name="Han C."/>
            <person name="Larimer F."/>
            <person name="Land M."/>
            <person name="Hauser L."/>
            <person name="Kyrpides N."/>
            <person name="Ivanova N."/>
            <person name="Zhou J."/>
            <person name="Richardson P."/>
        </authorList>
    </citation>
    <scope>NUCLEOTIDE SEQUENCE [LARGE SCALE GENOMIC DNA]</scope>
    <source>
        <strain evidence="3">ATCC 35319 / DSM 5812 / JCM 6584 / H10</strain>
    </source>
</reference>
<sequence>MNEFYSWDNLSSFSGIVACVTLIIQFTKVSLDKVWKIPTRFVVWILSYILLIIVSWFNAGITINIVLMSALNAVVVTLASMGAYEATFRKVDEKQK</sequence>
<dbReference type="KEGG" id="cce:Ccel_1297"/>
<gene>
    <name evidence="2" type="ordered locus">Ccel_1297</name>
</gene>
<dbReference type="Proteomes" id="UP000001349">
    <property type="component" value="Chromosome"/>
</dbReference>
<accession>B8I0S7</accession>
<proteinExistence type="predicted"/>
<keyword evidence="1" id="KW-0812">Transmembrane</keyword>
<dbReference type="RefSeq" id="WP_015924800.1">
    <property type="nucleotide sequence ID" value="NC_011898.1"/>
</dbReference>
<dbReference type="eggNOG" id="ENOG5033YTD">
    <property type="taxonomic scope" value="Bacteria"/>
</dbReference>
<keyword evidence="3" id="KW-1185">Reference proteome</keyword>
<organism evidence="2 3">
    <name type="scientific">Ruminiclostridium cellulolyticum (strain ATCC 35319 / DSM 5812 / JCM 6584 / H10)</name>
    <name type="common">Clostridium cellulolyticum</name>
    <dbReference type="NCBI Taxonomy" id="394503"/>
    <lineage>
        <taxon>Bacteria</taxon>
        <taxon>Bacillati</taxon>
        <taxon>Bacillota</taxon>
        <taxon>Clostridia</taxon>
        <taxon>Eubacteriales</taxon>
        <taxon>Oscillospiraceae</taxon>
        <taxon>Ruminiclostridium</taxon>
    </lineage>
</organism>
<dbReference type="STRING" id="394503.Ccel_1297"/>
<protein>
    <recommendedName>
        <fullName evidence="4">Holin</fullName>
    </recommendedName>
</protein>
<keyword evidence="1" id="KW-0472">Membrane</keyword>
<dbReference type="EMBL" id="CP001348">
    <property type="protein sequence ID" value="ACL75652.1"/>
    <property type="molecule type" value="Genomic_DNA"/>
</dbReference>
<feature type="transmembrane region" description="Helical" evidence="1">
    <location>
        <begin position="12"/>
        <end position="29"/>
    </location>
</feature>
<dbReference type="OrthoDB" id="1957953at2"/>
<evidence type="ECO:0008006" key="4">
    <source>
        <dbReference type="Google" id="ProtNLM"/>
    </source>
</evidence>
<evidence type="ECO:0000313" key="3">
    <source>
        <dbReference type="Proteomes" id="UP000001349"/>
    </source>
</evidence>
<feature type="transmembrane region" description="Helical" evidence="1">
    <location>
        <begin position="41"/>
        <end position="59"/>
    </location>
</feature>
<feature type="transmembrane region" description="Helical" evidence="1">
    <location>
        <begin position="65"/>
        <end position="86"/>
    </location>
</feature>
<dbReference type="AlphaFoldDB" id="B8I0S7"/>
<dbReference type="HOGENOM" id="CLU_2354776_0_0_9"/>